<dbReference type="GO" id="GO:0003677">
    <property type="term" value="F:DNA binding"/>
    <property type="evidence" value="ECO:0007669"/>
    <property type="project" value="InterPro"/>
</dbReference>
<dbReference type="AlphaFoldDB" id="A0A2H0NIE6"/>
<evidence type="ECO:0000259" key="1">
    <source>
        <dbReference type="Pfam" id="PF01609"/>
    </source>
</evidence>
<organism evidence="2 3">
    <name type="scientific">Candidatus Gottesmanbacteria bacterium CG11_big_fil_rev_8_21_14_0_20_37_11</name>
    <dbReference type="NCBI Taxonomy" id="1974575"/>
    <lineage>
        <taxon>Bacteria</taxon>
        <taxon>Candidatus Gottesmaniibacteriota</taxon>
    </lineage>
</organism>
<gene>
    <name evidence="2" type="ORF">COV53_01975</name>
</gene>
<feature type="domain" description="Transposase IS4-like" evidence="1">
    <location>
        <begin position="175"/>
        <end position="442"/>
    </location>
</feature>
<protein>
    <recommendedName>
        <fullName evidence="1">Transposase IS4-like domain-containing protein</fullName>
    </recommendedName>
</protein>
<accession>A0A2H0NIE6</accession>
<evidence type="ECO:0000313" key="2">
    <source>
        <dbReference type="EMBL" id="PIR08651.1"/>
    </source>
</evidence>
<evidence type="ECO:0000313" key="3">
    <source>
        <dbReference type="Proteomes" id="UP000230707"/>
    </source>
</evidence>
<dbReference type="NCBIfam" id="NF033559">
    <property type="entry name" value="transpos_IS1634"/>
    <property type="match status" value="1"/>
</dbReference>
<proteinExistence type="predicted"/>
<feature type="non-terminal residue" evidence="2">
    <location>
        <position position="499"/>
    </location>
</feature>
<dbReference type="Pfam" id="PF01609">
    <property type="entry name" value="DDE_Tnp_1"/>
    <property type="match status" value="1"/>
</dbReference>
<dbReference type="GO" id="GO:0004803">
    <property type="term" value="F:transposase activity"/>
    <property type="evidence" value="ECO:0007669"/>
    <property type="project" value="InterPro"/>
</dbReference>
<sequence length="499" mass="57934">MHIRKLKSRNGNIQIQVVRKIGRQNKVVRHLGTARNELEINELVSLAKQFIEDQRIKSGTISLFDSRYSVSEMTEVLSKFCIRRVLDSVTFDFFYHFYKALDFDRIGKKSFSDLVVARIIFPVSKAKTRSFLESKLNKRYSLSGLYRTMEEIYKLDFQGQLEEKIADFTRSFYSTISVLFFDVTTLYYESFDEDDLRKFGFSKDNKAHQPQLVVTLTVTADGFPLHLRVFPGNKFEGHLMLPCIREIIQKYNLTNFVVVADSAMVSHTNMEELEMENLSYIVGARLGNLPAKMWEQIITVPKIDGAIKRFDFGNKRVLVVSYSQKRANKDRSDREKQLKRAQFALNNPSVVSKRFKFLKKVKNNDLEINTENVAKSQLLEGLKGYLTNAIDLADNEIIVKYSQLWQVEKSFRISKSDLKARPIYHTVKERIEAHLTIVFASLAVIRLVEKTTGKSVQKVLWLLDQVKEVIVEDKVSRERISKYSEIENQETKDLLKLVK</sequence>
<reference evidence="2 3" key="1">
    <citation type="submission" date="2017-09" db="EMBL/GenBank/DDBJ databases">
        <title>Depth-based differentiation of microbial function through sediment-hosted aquifers and enrichment of novel symbionts in the deep terrestrial subsurface.</title>
        <authorList>
            <person name="Probst A.J."/>
            <person name="Ladd B."/>
            <person name="Jarett J.K."/>
            <person name="Geller-Mcgrath D.E."/>
            <person name="Sieber C.M."/>
            <person name="Emerson J.B."/>
            <person name="Anantharaman K."/>
            <person name="Thomas B.C."/>
            <person name="Malmstrom R."/>
            <person name="Stieglmeier M."/>
            <person name="Klingl A."/>
            <person name="Woyke T."/>
            <person name="Ryan C.M."/>
            <person name="Banfield J.F."/>
        </authorList>
    </citation>
    <scope>NUCLEOTIDE SEQUENCE [LARGE SCALE GENOMIC DNA]</scope>
    <source>
        <strain evidence="2">CG11_big_fil_rev_8_21_14_0_20_37_11</strain>
    </source>
</reference>
<dbReference type="Proteomes" id="UP000230707">
    <property type="component" value="Unassembled WGS sequence"/>
</dbReference>
<dbReference type="EMBL" id="PCWS01000043">
    <property type="protein sequence ID" value="PIR08651.1"/>
    <property type="molecule type" value="Genomic_DNA"/>
</dbReference>
<name>A0A2H0NIE6_9BACT</name>
<dbReference type="InterPro" id="IPR047654">
    <property type="entry name" value="IS1634_transpos"/>
</dbReference>
<dbReference type="InterPro" id="IPR002559">
    <property type="entry name" value="Transposase_11"/>
</dbReference>
<dbReference type="InterPro" id="IPR012337">
    <property type="entry name" value="RNaseH-like_sf"/>
</dbReference>
<comment type="caution">
    <text evidence="2">The sequence shown here is derived from an EMBL/GenBank/DDBJ whole genome shotgun (WGS) entry which is preliminary data.</text>
</comment>
<dbReference type="SUPFAM" id="SSF53098">
    <property type="entry name" value="Ribonuclease H-like"/>
    <property type="match status" value="1"/>
</dbReference>
<dbReference type="GO" id="GO:0006313">
    <property type="term" value="P:DNA transposition"/>
    <property type="evidence" value="ECO:0007669"/>
    <property type="project" value="InterPro"/>
</dbReference>